<gene>
    <name evidence="1" type="ORF">XENORESO_017315</name>
</gene>
<sequence>KTRARRHVFAHWGISTNFHQGSSTTVRSAVTKQCITSGSGRVDQRLGVNQFEPIPGLNLWDDSSVSLQLSESCPPSQHFLFGSSRPPRWVKLTTLSHTQDF</sequence>
<organism evidence="1 2">
    <name type="scientific">Xenotaenia resolanae</name>
    <dbReference type="NCBI Taxonomy" id="208358"/>
    <lineage>
        <taxon>Eukaryota</taxon>
        <taxon>Metazoa</taxon>
        <taxon>Chordata</taxon>
        <taxon>Craniata</taxon>
        <taxon>Vertebrata</taxon>
        <taxon>Euteleostomi</taxon>
        <taxon>Actinopterygii</taxon>
        <taxon>Neopterygii</taxon>
        <taxon>Teleostei</taxon>
        <taxon>Neoteleostei</taxon>
        <taxon>Acanthomorphata</taxon>
        <taxon>Ovalentaria</taxon>
        <taxon>Atherinomorphae</taxon>
        <taxon>Cyprinodontiformes</taxon>
        <taxon>Goodeidae</taxon>
        <taxon>Xenotaenia</taxon>
    </lineage>
</organism>
<reference evidence="1 2" key="1">
    <citation type="submission" date="2021-06" db="EMBL/GenBank/DDBJ databases">
        <authorList>
            <person name="Palmer J.M."/>
        </authorList>
    </citation>
    <scope>NUCLEOTIDE SEQUENCE [LARGE SCALE GENOMIC DNA]</scope>
    <source>
        <strain evidence="1 2">XR_2019</strain>
        <tissue evidence="1">Muscle</tissue>
    </source>
</reference>
<evidence type="ECO:0000313" key="2">
    <source>
        <dbReference type="Proteomes" id="UP001444071"/>
    </source>
</evidence>
<proteinExistence type="predicted"/>
<feature type="non-terminal residue" evidence="1">
    <location>
        <position position="1"/>
    </location>
</feature>
<keyword evidence="2" id="KW-1185">Reference proteome</keyword>
<protein>
    <submittedName>
        <fullName evidence="1">Uncharacterized protein</fullName>
    </submittedName>
</protein>
<dbReference type="Proteomes" id="UP001444071">
    <property type="component" value="Unassembled WGS sequence"/>
</dbReference>
<name>A0ABV0VM94_9TELE</name>
<accession>A0ABV0VM94</accession>
<evidence type="ECO:0000313" key="1">
    <source>
        <dbReference type="EMBL" id="MEQ2258362.1"/>
    </source>
</evidence>
<comment type="caution">
    <text evidence="1">The sequence shown here is derived from an EMBL/GenBank/DDBJ whole genome shotgun (WGS) entry which is preliminary data.</text>
</comment>
<dbReference type="EMBL" id="JAHRIM010000596">
    <property type="protein sequence ID" value="MEQ2258362.1"/>
    <property type="molecule type" value="Genomic_DNA"/>
</dbReference>